<protein>
    <submittedName>
        <fullName evidence="1">Uncharacterized protein</fullName>
    </submittedName>
</protein>
<evidence type="ECO:0000313" key="1">
    <source>
        <dbReference type="EMBL" id="QDT33629.1"/>
    </source>
</evidence>
<name>A0A517QPR2_9PLAN</name>
<accession>A0A517QPR2</accession>
<sequence>MLMFHPAIVRGGTKVDLPRPILVFRVRDAWDFEKMKVPLRDGDQLTGHSRQGADIAIEGQIGQHSGSLKVTEPEMLAVLETLRDTLSVNATAGTFSLVVFADESSTDHRYFKACTTTKFEFDLSNQHLYSFSAMIHAADPHLYSGLLPE</sequence>
<evidence type="ECO:0000313" key="2">
    <source>
        <dbReference type="Proteomes" id="UP000315724"/>
    </source>
</evidence>
<dbReference type="Proteomes" id="UP000315724">
    <property type="component" value="Chromosome"/>
</dbReference>
<keyword evidence="2" id="KW-1185">Reference proteome</keyword>
<organism evidence="1 2">
    <name type="scientific">Thalassoglobus polymorphus</name>
    <dbReference type="NCBI Taxonomy" id="2527994"/>
    <lineage>
        <taxon>Bacteria</taxon>
        <taxon>Pseudomonadati</taxon>
        <taxon>Planctomycetota</taxon>
        <taxon>Planctomycetia</taxon>
        <taxon>Planctomycetales</taxon>
        <taxon>Planctomycetaceae</taxon>
        <taxon>Thalassoglobus</taxon>
    </lineage>
</organism>
<dbReference type="EMBL" id="CP036267">
    <property type="protein sequence ID" value="QDT33629.1"/>
    <property type="molecule type" value="Genomic_DNA"/>
</dbReference>
<dbReference type="OrthoDB" id="213415at2"/>
<dbReference type="RefSeq" id="WP_145200204.1">
    <property type="nucleotide sequence ID" value="NZ_CP036267.1"/>
</dbReference>
<reference evidence="1 2" key="1">
    <citation type="submission" date="2019-02" db="EMBL/GenBank/DDBJ databases">
        <title>Deep-cultivation of Planctomycetes and their phenomic and genomic characterization uncovers novel biology.</title>
        <authorList>
            <person name="Wiegand S."/>
            <person name="Jogler M."/>
            <person name="Boedeker C."/>
            <person name="Pinto D."/>
            <person name="Vollmers J."/>
            <person name="Rivas-Marin E."/>
            <person name="Kohn T."/>
            <person name="Peeters S.H."/>
            <person name="Heuer A."/>
            <person name="Rast P."/>
            <person name="Oberbeckmann S."/>
            <person name="Bunk B."/>
            <person name="Jeske O."/>
            <person name="Meyerdierks A."/>
            <person name="Storesund J.E."/>
            <person name="Kallscheuer N."/>
            <person name="Luecker S."/>
            <person name="Lage O.M."/>
            <person name="Pohl T."/>
            <person name="Merkel B.J."/>
            <person name="Hornburger P."/>
            <person name="Mueller R.-W."/>
            <person name="Bruemmer F."/>
            <person name="Labrenz M."/>
            <person name="Spormann A.M."/>
            <person name="Op den Camp H."/>
            <person name="Overmann J."/>
            <person name="Amann R."/>
            <person name="Jetten M.S.M."/>
            <person name="Mascher T."/>
            <person name="Medema M.H."/>
            <person name="Devos D.P."/>
            <person name="Kaster A.-K."/>
            <person name="Ovreas L."/>
            <person name="Rohde M."/>
            <person name="Galperin M.Y."/>
            <person name="Jogler C."/>
        </authorList>
    </citation>
    <scope>NUCLEOTIDE SEQUENCE [LARGE SCALE GENOMIC DNA]</scope>
    <source>
        <strain evidence="1 2">Mal48</strain>
    </source>
</reference>
<gene>
    <name evidence="1" type="ORF">Mal48_28830</name>
</gene>
<dbReference type="AlphaFoldDB" id="A0A517QPR2"/>
<dbReference type="KEGG" id="tpol:Mal48_28830"/>
<proteinExistence type="predicted"/>